<organism evidence="1 2">
    <name type="scientific">Marinomonas colpomeniae</name>
    <dbReference type="NCBI Taxonomy" id="2774408"/>
    <lineage>
        <taxon>Bacteria</taxon>
        <taxon>Pseudomonadati</taxon>
        <taxon>Pseudomonadota</taxon>
        <taxon>Gammaproteobacteria</taxon>
        <taxon>Oceanospirillales</taxon>
        <taxon>Oceanospirillaceae</taxon>
        <taxon>Marinomonas</taxon>
    </lineage>
</organism>
<keyword evidence="2" id="KW-1185">Reference proteome</keyword>
<reference evidence="1 2" key="1">
    <citation type="submission" date="2020-09" db="EMBL/GenBank/DDBJ databases">
        <title>Marinomonas sp. nov., isolated from the cysticercosis algae of Qingdao, China.</title>
        <authorList>
            <person name="Sun X."/>
        </authorList>
    </citation>
    <scope>NUCLEOTIDE SEQUENCE [LARGE SCALE GENOMIC DNA]</scope>
    <source>
        <strain evidence="1 2">SM2066</strain>
    </source>
</reference>
<protein>
    <recommendedName>
        <fullName evidence="3">Lipoprotein</fullName>
    </recommendedName>
</protein>
<gene>
    <name evidence="1" type="ORF">IF202_12485</name>
</gene>
<dbReference type="EMBL" id="JACYFC010000004">
    <property type="protein sequence ID" value="MBD5771863.1"/>
    <property type="molecule type" value="Genomic_DNA"/>
</dbReference>
<dbReference type="PROSITE" id="PS51257">
    <property type="entry name" value="PROKAR_LIPOPROTEIN"/>
    <property type="match status" value="1"/>
</dbReference>
<evidence type="ECO:0000313" key="2">
    <source>
        <dbReference type="Proteomes" id="UP000604161"/>
    </source>
</evidence>
<dbReference type="Proteomes" id="UP000604161">
    <property type="component" value="Unassembled WGS sequence"/>
</dbReference>
<dbReference type="RefSeq" id="WP_191595256.1">
    <property type="nucleotide sequence ID" value="NZ_JACYFC010000004.1"/>
</dbReference>
<evidence type="ECO:0008006" key="3">
    <source>
        <dbReference type="Google" id="ProtNLM"/>
    </source>
</evidence>
<evidence type="ECO:0000313" key="1">
    <source>
        <dbReference type="EMBL" id="MBD5771863.1"/>
    </source>
</evidence>
<name>A0ABR8P0P2_9GAMM</name>
<comment type="caution">
    <text evidence="1">The sequence shown here is derived from an EMBL/GenBank/DDBJ whole genome shotgun (WGS) entry which is preliminary data.</text>
</comment>
<accession>A0ABR8P0P2</accession>
<sequence>MKKIHFIVAVLITQFLYGCSAGDLRSLNDSLSEQNGYQVTYPDQSDTDYTGDIRWTTGVKNGQGFQDIKNIGEDYCKVRVEYEDGSYDYFDLDPGEGSGSNYMSIYNQSVSMRTLCGSESSVFSESF</sequence>
<proteinExistence type="predicted"/>